<dbReference type="InterPro" id="IPR020892">
    <property type="entry name" value="Cyclophilin-type_PPIase_CS"/>
</dbReference>
<feature type="region of interest" description="Disordered" evidence="7">
    <location>
        <begin position="147"/>
        <end position="353"/>
    </location>
</feature>
<dbReference type="Gene3D" id="2.40.100.10">
    <property type="entry name" value="Cyclophilin-like"/>
    <property type="match status" value="1"/>
</dbReference>
<name>A0A8C3M252_CHRPC</name>
<feature type="compositionally biased region" description="Basic and acidic residues" evidence="7">
    <location>
        <begin position="201"/>
        <end position="211"/>
    </location>
</feature>
<dbReference type="PRINTS" id="PR00153">
    <property type="entry name" value="CSAPPISMRASE"/>
</dbReference>
<dbReference type="GO" id="GO:0003755">
    <property type="term" value="F:peptidyl-prolyl cis-trans isomerase activity"/>
    <property type="evidence" value="ECO:0007669"/>
    <property type="project" value="InterPro"/>
</dbReference>
<comment type="similarity">
    <text evidence="2">Belongs to the cyclophilin-type PPIase family.</text>
</comment>
<reference evidence="9" key="2">
    <citation type="submission" date="2025-09" db="UniProtKB">
        <authorList>
            <consortium name="Ensembl"/>
        </authorList>
    </citation>
    <scope>IDENTIFICATION</scope>
</reference>
<feature type="region of interest" description="Disordered" evidence="7">
    <location>
        <begin position="364"/>
        <end position="383"/>
    </location>
</feature>
<dbReference type="GO" id="GO:0071013">
    <property type="term" value="C:catalytic step 2 spliceosome"/>
    <property type="evidence" value="ECO:0007669"/>
    <property type="project" value="TreeGrafter"/>
</dbReference>
<keyword evidence="3" id="KW-0539">Nucleus</keyword>
<reference evidence="9" key="1">
    <citation type="submission" date="2025-08" db="UniProtKB">
        <authorList>
            <consortium name="Ensembl"/>
        </authorList>
    </citation>
    <scope>IDENTIFICATION</scope>
</reference>
<dbReference type="PROSITE" id="PS00170">
    <property type="entry name" value="CSA_PPIASE_1"/>
    <property type="match status" value="1"/>
</dbReference>
<feature type="region of interest" description="Disordered" evidence="7">
    <location>
        <begin position="397"/>
        <end position="439"/>
    </location>
</feature>
<dbReference type="CDD" id="cd01925">
    <property type="entry name" value="cyclophilin_CeCYP16-like"/>
    <property type="match status" value="1"/>
</dbReference>
<evidence type="ECO:0000256" key="2">
    <source>
        <dbReference type="ARBA" id="ARBA00007365"/>
    </source>
</evidence>
<organism evidence="9 10">
    <name type="scientific">Chrysolophus pictus</name>
    <name type="common">Golden pheasant</name>
    <name type="synonym">Phasianus pictus</name>
    <dbReference type="NCBI Taxonomy" id="9089"/>
    <lineage>
        <taxon>Eukaryota</taxon>
        <taxon>Metazoa</taxon>
        <taxon>Chordata</taxon>
        <taxon>Craniata</taxon>
        <taxon>Vertebrata</taxon>
        <taxon>Euteleostomi</taxon>
        <taxon>Archelosauria</taxon>
        <taxon>Archosauria</taxon>
        <taxon>Dinosauria</taxon>
        <taxon>Saurischia</taxon>
        <taxon>Theropoda</taxon>
        <taxon>Coelurosauria</taxon>
        <taxon>Aves</taxon>
        <taxon>Neognathae</taxon>
        <taxon>Galloanserae</taxon>
        <taxon>Galliformes</taxon>
        <taxon>Phasianidae</taxon>
        <taxon>Phasianinae</taxon>
        <taxon>Chrysolophus</taxon>
    </lineage>
</organism>
<feature type="compositionally biased region" description="Basic and acidic residues" evidence="7">
    <location>
        <begin position="270"/>
        <end position="313"/>
    </location>
</feature>
<evidence type="ECO:0000256" key="5">
    <source>
        <dbReference type="ARBA" id="ARBA00042090"/>
    </source>
</evidence>
<feature type="compositionally biased region" description="Basic and acidic residues" evidence="7">
    <location>
        <begin position="328"/>
        <end position="339"/>
    </location>
</feature>
<dbReference type="Ensembl" id="ENSCPIT00010019882.1">
    <property type="protein sequence ID" value="ENSCPIP00010016702.1"/>
    <property type="gene ID" value="ENSCPIG00010013344.1"/>
</dbReference>
<dbReference type="FunFam" id="2.40.100.10:FF:000007">
    <property type="entry name" value="Peptidyl-prolyl cis-trans isomerase CWC27 homolog"/>
    <property type="match status" value="1"/>
</dbReference>
<dbReference type="PANTHER" id="PTHR45625:SF6">
    <property type="entry name" value="SPLICEOSOME-ASSOCIATED PROTEIN CWC27 HOMOLOG"/>
    <property type="match status" value="1"/>
</dbReference>
<comment type="subunit">
    <text evidence="6">Part of the activated spliceosome B/catalytic step 1 spliceosome, one of the forms of the spliceosome which has a well-formed active site but still cannot catalyze the branching reaction and is composed at least of 52 proteins, the U2, U5 and U6 snRNAs and the pre-mRNA. Recruited during early steps of activated spliceosome B maturation, it is probably one of the first proteins released from this complex as he matures to the spliceosome C complex. Component of the minor spliceosome, which splices U12-type introns.</text>
</comment>
<sequence>KEAPKACRNFIQLCMEEYYNNTIFHRVVPGFIVQGGDPTGTGSGGDSIYGVPFKDEFHSRLRFNRRGLVAMANAGPHDNGSQFFFTLGRADELNNKHTIFGKVTGDTIYNMLRLAEVEVDKEERPLSPHKIRSSEVLFNPFDDIVPRPNRKLKKDKSEEEDKKPKVKGTKNFNLLSFGEEAEEEEEEVNRVSQHKGGKSKSSHDLLKDDPHLSSVPAVKRLIHEEDENDEDVDSVEGEAASNERFQMKERIAKKLKMDTNETAKLQLQEEETKMEKKTTSRSEELRKEARQLKRELLEAKQKKEEQTLKPKEKEEEEPSPNSVVEEYLQEKRKYEDKRKQQPKKGVSREDQTLALLDRFKSKLTQAIEETPENEVSESEVDTDEGWMSHVLQFEDKSRKVKDASMQDEDTFEIYDPRNPVTKRRREESKKIMREKKERR</sequence>
<dbReference type="PROSITE" id="PS50072">
    <property type="entry name" value="CSA_PPIASE_2"/>
    <property type="match status" value="1"/>
</dbReference>
<evidence type="ECO:0000256" key="7">
    <source>
        <dbReference type="SAM" id="MobiDB-lite"/>
    </source>
</evidence>
<evidence type="ECO:0000256" key="3">
    <source>
        <dbReference type="ARBA" id="ARBA00023242"/>
    </source>
</evidence>
<dbReference type="InterPro" id="IPR002130">
    <property type="entry name" value="Cyclophilin-type_PPIase_dom"/>
</dbReference>
<dbReference type="AlphaFoldDB" id="A0A8C3M252"/>
<dbReference type="SUPFAM" id="SSF50891">
    <property type="entry name" value="Cyclophilin-like"/>
    <property type="match status" value="1"/>
</dbReference>
<evidence type="ECO:0000256" key="1">
    <source>
        <dbReference type="ARBA" id="ARBA00004123"/>
    </source>
</evidence>
<dbReference type="Pfam" id="PF00160">
    <property type="entry name" value="Pro_isomerase"/>
    <property type="match status" value="1"/>
</dbReference>
<evidence type="ECO:0000313" key="10">
    <source>
        <dbReference type="Proteomes" id="UP000694543"/>
    </source>
</evidence>
<dbReference type="CDD" id="cd22288">
    <property type="entry name" value="CWC27_CTD"/>
    <property type="match status" value="1"/>
</dbReference>
<accession>A0A8C3M252</accession>
<dbReference type="InterPro" id="IPR029000">
    <property type="entry name" value="Cyclophilin-like_dom_sf"/>
</dbReference>
<evidence type="ECO:0000256" key="4">
    <source>
        <dbReference type="ARBA" id="ARBA00040027"/>
    </source>
</evidence>
<evidence type="ECO:0000256" key="6">
    <source>
        <dbReference type="ARBA" id="ARBA00046368"/>
    </source>
</evidence>
<dbReference type="InterPro" id="IPR044666">
    <property type="entry name" value="Cyclophilin_A-like"/>
</dbReference>
<dbReference type="Proteomes" id="UP000694543">
    <property type="component" value="Unplaced"/>
</dbReference>
<feature type="compositionally biased region" description="Basic and acidic residues" evidence="7">
    <location>
        <begin position="245"/>
        <end position="261"/>
    </location>
</feature>
<dbReference type="GO" id="GO:0006457">
    <property type="term" value="P:protein folding"/>
    <property type="evidence" value="ECO:0007669"/>
    <property type="project" value="InterPro"/>
</dbReference>
<dbReference type="PANTHER" id="PTHR45625">
    <property type="entry name" value="PEPTIDYL-PROLYL CIS-TRANS ISOMERASE-RELATED"/>
    <property type="match status" value="1"/>
</dbReference>
<evidence type="ECO:0000313" key="9">
    <source>
        <dbReference type="Ensembl" id="ENSCPIP00010016702.1"/>
    </source>
</evidence>
<feature type="domain" description="PPIase cyclophilin-type" evidence="8">
    <location>
        <begin position="1"/>
        <end position="136"/>
    </location>
</feature>
<feature type="compositionally biased region" description="Acidic residues" evidence="7">
    <location>
        <begin position="224"/>
        <end position="236"/>
    </location>
</feature>
<protein>
    <recommendedName>
        <fullName evidence="4">Spliceosome-associated protein CWC27 homolog</fullName>
    </recommendedName>
    <alternativeName>
        <fullName evidence="5">Probable inactive peptidyl-prolyl cis-trans isomerase CWC27 homolog</fullName>
    </alternativeName>
</protein>
<feature type="compositionally biased region" description="Basic and acidic residues" evidence="7">
    <location>
        <begin position="424"/>
        <end position="439"/>
    </location>
</feature>
<evidence type="ECO:0000259" key="8">
    <source>
        <dbReference type="PROSITE" id="PS50072"/>
    </source>
</evidence>
<proteinExistence type="inferred from homology"/>
<feature type="compositionally biased region" description="Acidic residues" evidence="7">
    <location>
        <begin position="369"/>
        <end position="383"/>
    </location>
</feature>
<keyword evidence="10" id="KW-1185">Reference proteome</keyword>
<comment type="subcellular location">
    <subcellularLocation>
        <location evidence="1">Nucleus</location>
    </subcellularLocation>
</comment>